<dbReference type="EMBL" id="CAFAAD010000001">
    <property type="protein sequence ID" value="CAB4780241.1"/>
    <property type="molecule type" value="Genomic_DNA"/>
</dbReference>
<evidence type="ECO:0000313" key="8">
    <source>
        <dbReference type="EMBL" id="CAB4575301.1"/>
    </source>
</evidence>
<evidence type="ECO:0000313" key="9">
    <source>
        <dbReference type="EMBL" id="CAB4626297.1"/>
    </source>
</evidence>
<dbReference type="EMBL" id="CAEZVC010000074">
    <property type="protein sequence ID" value="CAB4626297.1"/>
    <property type="molecule type" value="Genomic_DNA"/>
</dbReference>
<evidence type="ECO:0000313" key="7">
    <source>
        <dbReference type="EMBL" id="CAB4371628.1"/>
    </source>
</evidence>
<dbReference type="EMBL" id="CAFBRD010000004">
    <property type="protein sequence ID" value="CAB5073519.1"/>
    <property type="molecule type" value="Genomic_DNA"/>
</dbReference>
<dbReference type="EMBL" id="CAFBNJ010000008">
    <property type="protein sequence ID" value="CAB4941987.1"/>
    <property type="molecule type" value="Genomic_DNA"/>
</dbReference>
<dbReference type="Gene3D" id="3.40.50.720">
    <property type="entry name" value="NAD(P)-binding Rossmann-like Domain"/>
    <property type="match status" value="1"/>
</dbReference>
<keyword evidence="3" id="KW-0560">Oxidoreductase</keyword>
<dbReference type="HAMAP" id="MF_01925">
    <property type="entry name" value="P5C_reductase"/>
    <property type="match status" value="1"/>
</dbReference>
<dbReference type="PANTHER" id="PTHR11645:SF0">
    <property type="entry name" value="PYRROLINE-5-CARBOXYLATE REDUCTASE 3"/>
    <property type="match status" value="1"/>
</dbReference>
<reference evidence="7" key="1">
    <citation type="submission" date="2020-05" db="EMBL/GenBank/DDBJ databases">
        <authorList>
            <person name="Chiriac C."/>
            <person name="Salcher M."/>
            <person name="Ghai R."/>
            <person name="Kavagutti S V."/>
        </authorList>
    </citation>
    <scope>NUCLEOTIDE SEQUENCE</scope>
</reference>
<name>A0A6J6AMK2_9ZZZZ</name>
<dbReference type="InterPro" id="IPR008927">
    <property type="entry name" value="6-PGluconate_DH-like_C_sf"/>
</dbReference>
<evidence type="ECO:0000256" key="1">
    <source>
        <dbReference type="ARBA" id="ARBA00005525"/>
    </source>
</evidence>
<dbReference type="PROSITE" id="PS00521">
    <property type="entry name" value="P5CR"/>
    <property type="match status" value="1"/>
</dbReference>
<evidence type="ECO:0000313" key="11">
    <source>
        <dbReference type="EMBL" id="CAB4780241.1"/>
    </source>
</evidence>
<protein>
    <submittedName>
        <fullName evidence="7">Unannotated protein</fullName>
    </submittedName>
</protein>
<dbReference type="Gene3D" id="1.10.3730.10">
    <property type="entry name" value="ProC C-terminal domain-like"/>
    <property type="match status" value="1"/>
</dbReference>
<dbReference type="AlphaFoldDB" id="A0A6J6AMK2"/>
<sequence>MIRLQIVGGGRMGEALLGGLLDARWAEPSELAVVERVADRRAELTHLFPGVVVSDSLVKADGAVIAVKPGDVADTCRALAEAGAKRVLSIAAGITTTSLQKSLGDGIAVVRAMPNTPAVVRAGAAAIAAGSSADDADLDWAASVLEAVGVVVRVPEDKLDAVTGLSGSGPAYVFVMAESMIEAGVLVGLPRDVAEVLAVQTLLGSASLLESSGEAAAALRAQVTSPGGTTAAGLRALESGGFRSAVLDAVAAATERSRELGQD</sequence>
<evidence type="ECO:0000256" key="2">
    <source>
        <dbReference type="ARBA" id="ARBA00022857"/>
    </source>
</evidence>
<evidence type="ECO:0000313" key="10">
    <source>
        <dbReference type="EMBL" id="CAB4696921.1"/>
    </source>
</evidence>
<evidence type="ECO:0000256" key="3">
    <source>
        <dbReference type="ARBA" id="ARBA00023002"/>
    </source>
</evidence>
<dbReference type="EMBL" id="CAEUNJ010000035">
    <property type="protein sequence ID" value="CAB4371628.1"/>
    <property type="molecule type" value="Genomic_DNA"/>
</dbReference>
<dbReference type="InterPro" id="IPR053790">
    <property type="entry name" value="P5CR-like_CS"/>
</dbReference>
<accession>A0A6J6AMK2</accession>
<dbReference type="SUPFAM" id="SSF48179">
    <property type="entry name" value="6-phosphogluconate dehydrogenase C-terminal domain-like"/>
    <property type="match status" value="1"/>
</dbReference>
<dbReference type="PANTHER" id="PTHR11645">
    <property type="entry name" value="PYRROLINE-5-CARBOXYLATE REDUCTASE"/>
    <property type="match status" value="1"/>
</dbReference>
<evidence type="ECO:0000313" key="6">
    <source>
        <dbReference type="EMBL" id="CAB4333040.1"/>
    </source>
</evidence>
<dbReference type="PIRSF" id="PIRSF000193">
    <property type="entry name" value="Pyrrol-5-carb_rd"/>
    <property type="match status" value="1"/>
</dbReference>
<dbReference type="FunFam" id="1.10.3730.10:FF:000001">
    <property type="entry name" value="Pyrroline-5-carboxylate reductase"/>
    <property type="match status" value="1"/>
</dbReference>
<dbReference type="GO" id="GO:0004735">
    <property type="term" value="F:pyrroline-5-carboxylate reductase activity"/>
    <property type="evidence" value="ECO:0007669"/>
    <property type="project" value="InterPro"/>
</dbReference>
<dbReference type="Pfam" id="PF14748">
    <property type="entry name" value="P5CR_dimer"/>
    <property type="match status" value="1"/>
</dbReference>
<dbReference type="SUPFAM" id="SSF51735">
    <property type="entry name" value="NAD(P)-binding Rossmann-fold domains"/>
    <property type="match status" value="1"/>
</dbReference>
<dbReference type="EMBL" id="CAEZXY010000006">
    <property type="protein sequence ID" value="CAB4696921.1"/>
    <property type="molecule type" value="Genomic_DNA"/>
</dbReference>
<feature type="domain" description="Pyrroline-5-carboxylate reductase dimerisation" evidence="5">
    <location>
        <begin position="156"/>
        <end position="260"/>
    </location>
</feature>
<dbReference type="InterPro" id="IPR036291">
    <property type="entry name" value="NAD(P)-bd_dom_sf"/>
</dbReference>
<dbReference type="Pfam" id="PF03807">
    <property type="entry name" value="F420_oxidored"/>
    <property type="match status" value="1"/>
</dbReference>
<evidence type="ECO:0000259" key="5">
    <source>
        <dbReference type="Pfam" id="PF14748"/>
    </source>
</evidence>
<dbReference type="EMBL" id="CAESAL010000007">
    <property type="protein sequence ID" value="CAB4333040.1"/>
    <property type="molecule type" value="Genomic_DNA"/>
</dbReference>
<feature type="domain" description="Pyrroline-5-carboxylate reductase catalytic N-terminal" evidence="4">
    <location>
        <begin position="4"/>
        <end position="93"/>
    </location>
</feature>
<dbReference type="EMBL" id="CAEZTY010000002">
    <property type="protein sequence ID" value="CAB4575301.1"/>
    <property type="molecule type" value="Genomic_DNA"/>
</dbReference>
<dbReference type="InterPro" id="IPR028939">
    <property type="entry name" value="P5C_Rdtase_cat_N"/>
</dbReference>
<organism evidence="7">
    <name type="scientific">freshwater metagenome</name>
    <dbReference type="NCBI Taxonomy" id="449393"/>
    <lineage>
        <taxon>unclassified sequences</taxon>
        <taxon>metagenomes</taxon>
        <taxon>ecological metagenomes</taxon>
    </lineage>
</organism>
<dbReference type="NCBIfam" id="TIGR00112">
    <property type="entry name" value="proC"/>
    <property type="match status" value="1"/>
</dbReference>
<dbReference type="GO" id="GO:0055129">
    <property type="term" value="P:L-proline biosynthetic process"/>
    <property type="evidence" value="ECO:0007669"/>
    <property type="project" value="TreeGrafter"/>
</dbReference>
<comment type="similarity">
    <text evidence="1">Belongs to the pyrroline-5-carboxylate reductase family.</text>
</comment>
<dbReference type="InterPro" id="IPR000304">
    <property type="entry name" value="Pyrroline-COOH_reductase"/>
</dbReference>
<gene>
    <name evidence="8" type="ORF">UFOPK1762_00109</name>
    <name evidence="9" type="ORF">UFOPK1906_01195</name>
    <name evidence="10" type="ORF">UFOPK2624_00308</name>
    <name evidence="11" type="ORF">UFOPK2969_00032</name>
    <name evidence="6" type="ORF">UFOPK3331_00359</name>
    <name evidence="12" type="ORF">UFOPK3785_00251</name>
    <name evidence="7" type="ORF">UFOPK4201_00955</name>
    <name evidence="13" type="ORF">UFOPK4371_00184</name>
</gene>
<evidence type="ECO:0000259" key="4">
    <source>
        <dbReference type="Pfam" id="PF03807"/>
    </source>
</evidence>
<dbReference type="InterPro" id="IPR029036">
    <property type="entry name" value="P5CR_dimer"/>
</dbReference>
<evidence type="ECO:0000313" key="12">
    <source>
        <dbReference type="EMBL" id="CAB4941987.1"/>
    </source>
</evidence>
<keyword evidence="2" id="KW-0521">NADP</keyword>
<proteinExistence type="inferred from homology"/>
<evidence type="ECO:0000313" key="13">
    <source>
        <dbReference type="EMBL" id="CAB5073519.1"/>
    </source>
</evidence>